<organism evidence="1 2">
    <name type="scientific">Anaerostipes amylophilus</name>
    <dbReference type="NCBI Taxonomy" id="2981779"/>
    <lineage>
        <taxon>Bacteria</taxon>
        <taxon>Bacillati</taxon>
        <taxon>Bacillota</taxon>
        <taxon>Clostridia</taxon>
        <taxon>Lachnospirales</taxon>
        <taxon>Lachnospiraceae</taxon>
        <taxon>Anaerostipes</taxon>
    </lineage>
</organism>
<protein>
    <submittedName>
        <fullName evidence="1">Uncharacterized protein</fullName>
    </submittedName>
</protein>
<sequence>MKNINLDAYTPLETADHTSKGDQRKWRMNDIWYKADYMGYESLSEVLISALLQNNTIRKALSSVYGR</sequence>
<dbReference type="EMBL" id="JBBNIN010000013">
    <property type="protein sequence ID" value="MEQ2711445.1"/>
    <property type="molecule type" value="Genomic_DNA"/>
</dbReference>
<gene>
    <name evidence="1" type="ORF">AAAU51_09690</name>
</gene>
<keyword evidence="2" id="KW-1185">Reference proteome</keyword>
<evidence type="ECO:0000313" key="1">
    <source>
        <dbReference type="EMBL" id="MEQ2711445.1"/>
    </source>
</evidence>
<comment type="caution">
    <text evidence="1">The sequence shown here is derived from an EMBL/GenBank/DDBJ whole genome shotgun (WGS) entry which is preliminary data.</text>
</comment>
<dbReference type="RefSeq" id="WP_055198122.1">
    <property type="nucleotide sequence ID" value="NZ_JAOQJG010000007.1"/>
</dbReference>
<dbReference type="Proteomes" id="UP001482154">
    <property type="component" value="Unassembled WGS sequence"/>
</dbReference>
<name>A0ABV1IW52_9FIRM</name>
<reference evidence="1 2" key="1">
    <citation type="submission" date="2024-04" db="EMBL/GenBank/DDBJ databases">
        <title>Human intestinal bacterial collection.</title>
        <authorList>
            <person name="Pauvert C."/>
            <person name="Hitch T.C.A."/>
            <person name="Clavel T."/>
        </authorList>
    </citation>
    <scope>NUCLEOTIDE SEQUENCE [LARGE SCALE GENOMIC DNA]</scope>
    <source>
        <strain evidence="1 2">CLA-AA-H249</strain>
    </source>
</reference>
<accession>A0ABV1IW52</accession>
<evidence type="ECO:0000313" key="2">
    <source>
        <dbReference type="Proteomes" id="UP001482154"/>
    </source>
</evidence>
<proteinExistence type="predicted"/>